<dbReference type="Gene3D" id="1.10.275.10">
    <property type="entry name" value="Fumarase/aspartase (N-terminal domain)"/>
    <property type="match status" value="1"/>
</dbReference>
<evidence type="ECO:0008006" key="5">
    <source>
        <dbReference type="Google" id="ProtNLM"/>
    </source>
</evidence>
<dbReference type="GO" id="GO:0016841">
    <property type="term" value="F:ammonia-lyase activity"/>
    <property type="evidence" value="ECO:0007669"/>
    <property type="project" value="InterPro"/>
</dbReference>
<dbReference type="AlphaFoldDB" id="A0A9W7G022"/>
<dbReference type="CDD" id="cd00332">
    <property type="entry name" value="PAL-HAL"/>
    <property type="match status" value="1"/>
</dbReference>
<dbReference type="Pfam" id="PF00221">
    <property type="entry name" value="Lyase_aromatic"/>
    <property type="match status" value="2"/>
</dbReference>
<dbReference type="SUPFAM" id="SSF48557">
    <property type="entry name" value="L-aspartase-like"/>
    <property type="match status" value="1"/>
</dbReference>
<evidence type="ECO:0000256" key="1">
    <source>
        <dbReference type="ARBA" id="ARBA00007238"/>
    </source>
</evidence>
<dbReference type="EMBL" id="BRYA01000618">
    <property type="protein sequence ID" value="GMI25869.1"/>
    <property type="molecule type" value="Genomic_DNA"/>
</dbReference>
<protein>
    <recommendedName>
        <fullName evidence="5">Histidine ammonia-lyase</fullName>
    </recommendedName>
</protein>
<comment type="caution">
    <text evidence="3">The sequence shown here is derived from an EMBL/GenBank/DDBJ whole genome shotgun (WGS) entry which is preliminary data.</text>
</comment>
<accession>A0A9W7G022</accession>
<evidence type="ECO:0000256" key="2">
    <source>
        <dbReference type="ARBA" id="ARBA00023239"/>
    </source>
</evidence>
<evidence type="ECO:0000313" key="4">
    <source>
        <dbReference type="Proteomes" id="UP001165065"/>
    </source>
</evidence>
<evidence type="ECO:0000313" key="3">
    <source>
        <dbReference type="EMBL" id="GMI25869.1"/>
    </source>
</evidence>
<dbReference type="InterPro" id="IPR001106">
    <property type="entry name" value="Aromatic_Lyase"/>
</dbReference>
<name>A0A9W7G022_9STRA</name>
<dbReference type="PROSITE" id="PS00488">
    <property type="entry name" value="PAL_HISTIDASE"/>
    <property type="match status" value="1"/>
</dbReference>
<dbReference type="OrthoDB" id="10051290at2759"/>
<dbReference type="Proteomes" id="UP001165065">
    <property type="component" value="Unassembled WGS sequence"/>
</dbReference>
<dbReference type="PANTHER" id="PTHR10362">
    <property type="entry name" value="HISTIDINE AMMONIA-LYASE"/>
    <property type="match status" value="1"/>
</dbReference>
<dbReference type="InterPro" id="IPR024083">
    <property type="entry name" value="Fumarase/histidase_N"/>
</dbReference>
<reference evidence="4" key="1">
    <citation type="journal article" date="2023" name="Commun. Biol.">
        <title>Genome analysis of Parmales, the sister group of diatoms, reveals the evolutionary specialization of diatoms from phago-mixotrophs to photoautotrophs.</title>
        <authorList>
            <person name="Ban H."/>
            <person name="Sato S."/>
            <person name="Yoshikawa S."/>
            <person name="Yamada K."/>
            <person name="Nakamura Y."/>
            <person name="Ichinomiya M."/>
            <person name="Sato N."/>
            <person name="Blanc-Mathieu R."/>
            <person name="Endo H."/>
            <person name="Kuwata A."/>
            <person name="Ogata H."/>
        </authorList>
    </citation>
    <scope>NUCLEOTIDE SEQUENCE [LARGE SCALE GENOMIC DNA]</scope>
</reference>
<proteinExistence type="inferred from homology"/>
<keyword evidence="2" id="KW-0456">Lyase</keyword>
<dbReference type="InterPro" id="IPR008948">
    <property type="entry name" value="L-Aspartase-like"/>
</dbReference>
<gene>
    <name evidence="3" type="ORF">TrCOL_g9368</name>
</gene>
<dbReference type="FunFam" id="1.10.275.10:FF:000005">
    <property type="entry name" value="Histidine ammonia-lyase"/>
    <property type="match status" value="1"/>
</dbReference>
<sequence length="600" mass="65209">MSKPVLYLDGYSLTPKELFGLQSGNVDLSLTPEAEERIKNGREVVDKIVESQEVVYGINTGFGLFSNVTVSSDKLGELQVNLIRSHSSGVGEPLSPQRTRMLLALRINVLAKGHSGISLVNVFKMIKAFNAGCMPMVPCKGTVGASGDLAPLSHLALGLMGEGKMFDPETGELQEAADVLKKHNLEPIILGAKEGLAMINGTQLIAALGSEAVSRAFNVARCADVATAFSLEVLCGTVRAYHPLIHKVRPHVGQQVVATRIRTLLQPDSPSALFQSHQYIGKVQDAYSLRCAPQVHGICNDTIEFVNNLLTTELNSATDNPMVFTAEQVKNEVPFGFDIPAADPRKDSDKFSNEVAKEFEGGGGDIDDITDLEAAKKEIAALRKTVAEQEKPKKWGFFKKTSDLQLQSDHGVIMSGGNFHGEYPAKALDYLAIGVHELSAISERRIERLVNPSLSGLPAFLVQDGGFNSGFMIAHCTAAALVSENKVLTHPASVDSISTSAAKEDHVSMGGFAARKALEVVEHVEIVIAIEILCACQAMEFHRPLKTTDSLEAVYKLVRTEVEPWDGDREMWKDINAVKDMIYDGRLWRTVEPFLLRSSS</sequence>
<organism evidence="3 4">
    <name type="scientific">Triparma columacea</name>
    <dbReference type="NCBI Taxonomy" id="722753"/>
    <lineage>
        <taxon>Eukaryota</taxon>
        <taxon>Sar</taxon>
        <taxon>Stramenopiles</taxon>
        <taxon>Ochrophyta</taxon>
        <taxon>Bolidophyceae</taxon>
        <taxon>Parmales</taxon>
        <taxon>Triparmaceae</taxon>
        <taxon>Triparma</taxon>
    </lineage>
</organism>
<dbReference type="InterPro" id="IPR022313">
    <property type="entry name" value="Phe/His_NH3-lyase_AS"/>
</dbReference>
<keyword evidence="4" id="KW-1185">Reference proteome</keyword>
<dbReference type="Gene3D" id="1.20.200.10">
    <property type="entry name" value="Fumarase/aspartase (Central domain)"/>
    <property type="match status" value="1"/>
</dbReference>
<comment type="similarity">
    <text evidence="1">Belongs to the PAL/histidase family.</text>
</comment>